<name>A0A915IBU1_ROMCU</name>
<evidence type="ECO:0000313" key="2">
    <source>
        <dbReference type="WBParaSite" id="nRc.2.0.1.t11649-RA"/>
    </source>
</evidence>
<dbReference type="AlphaFoldDB" id="A0A915IBU1"/>
<protein>
    <submittedName>
        <fullName evidence="2">Uncharacterized protein</fullName>
    </submittedName>
</protein>
<organism evidence="1 2">
    <name type="scientific">Romanomermis culicivorax</name>
    <name type="common">Nematode worm</name>
    <dbReference type="NCBI Taxonomy" id="13658"/>
    <lineage>
        <taxon>Eukaryota</taxon>
        <taxon>Metazoa</taxon>
        <taxon>Ecdysozoa</taxon>
        <taxon>Nematoda</taxon>
        <taxon>Enoplea</taxon>
        <taxon>Dorylaimia</taxon>
        <taxon>Mermithida</taxon>
        <taxon>Mermithoidea</taxon>
        <taxon>Mermithidae</taxon>
        <taxon>Romanomermis</taxon>
    </lineage>
</organism>
<sequence>DEQQTFKKCGVVDIKGKFFPFLELLPLPLGLLHSSKICCIYQRNRDNIQKVRSCTKKRTPILPNVFDFRRNVVRVRRQIMIKGHQLDAHFYYLNYHFLFAFA</sequence>
<evidence type="ECO:0000313" key="1">
    <source>
        <dbReference type="Proteomes" id="UP000887565"/>
    </source>
</evidence>
<keyword evidence="1" id="KW-1185">Reference proteome</keyword>
<reference evidence="2" key="1">
    <citation type="submission" date="2022-11" db="UniProtKB">
        <authorList>
            <consortium name="WormBaseParasite"/>
        </authorList>
    </citation>
    <scope>IDENTIFICATION</scope>
</reference>
<dbReference type="WBParaSite" id="nRc.2.0.1.t11649-RA">
    <property type="protein sequence ID" value="nRc.2.0.1.t11649-RA"/>
    <property type="gene ID" value="nRc.2.0.1.g11649"/>
</dbReference>
<accession>A0A915IBU1</accession>
<dbReference type="Proteomes" id="UP000887565">
    <property type="component" value="Unplaced"/>
</dbReference>
<proteinExistence type="predicted"/>